<dbReference type="PANTHER" id="PTHR11215:SF1">
    <property type="entry name" value="MYG1 EXONUCLEASE"/>
    <property type="match status" value="1"/>
</dbReference>
<evidence type="ECO:0000313" key="3">
    <source>
        <dbReference type="EMBL" id="RMI17159.1"/>
    </source>
</evidence>
<dbReference type="Proteomes" id="UP000274097">
    <property type="component" value="Unassembled WGS sequence"/>
</dbReference>
<dbReference type="EMBL" id="RAQU01000055">
    <property type="protein sequence ID" value="RKK04121.1"/>
    <property type="molecule type" value="Genomic_DNA"/>
</dbReference>
<dbReference type="EMBL" id="RFLX01000036">
    <property type="protein sequence ID" value="RMI17159.1"/>
    <property type="molecule type" value="Genomic_DNA"/>
</dbReference>
<dbReference type="Pfam" id="PF03690">
    <property type="entry name" value="MYG1_exonuc"/>
    <property type="match status" value="1"/>
</dbReference>
<evidence type="ECO:0000313" key="4">
    <source>
        <dbReference type="Proteomes" id="UP000274097"/>
    </source>
</evidence>
<comment type="caution">
    <text evidence="2">The sequence shown here is derived from an EMBL/GenBank/DDBJ whole genome shotgun (WGS) entry which is preliminary data.</text>
</comment>
<protein>
    <submittedName>
        <fullName evidence="2">MYG1 family protein</fullName>
    </submittedName>
</protein>
<keyword evidence="4" id="KW-1185">Reference proteome</keyword>
<dbReference type="OrthoDB" id="183622at2"/>
<organism evidence="2 5">
    <name type="scientific">Teichococcus wenyumeiae</name>
    <dbReference type="NCBI Taxonomy" id="2478470"/>
    <lineage>
        <taxon>Bacteria</taxon>
        <taxon>Pseudomonadati</taxon>
        <taxon>Pseudomonadota</taxon>
        <taxon>Alphaproteobacteria</taxon>
        <taxon>Acetobacterales</taxon>
        <taxon>Roseomonadaceae</taxon>
        <taxon>Roseomonas</taxon>
    </lineage>
</organism>
<evidence type="ECO:0000313" key="5">
    <source>
        <dbReference type="Proteomes" id="UP000278036"/>
    </source>
</evidence>
<accession>A0A3A9JFK2</accession>
<dbReference type="PANTHER" id="PTHR11215">
    <property type="entry name" value="METAL DEPENDENT HYDROLASE - RELATED"/>
    <property type="match status" value="1"/>
</dbReference>
<dbReference type="AlphaFoldDB" id="A0A3A9JFK2"/>
<dbReference type="RefSeq" id="WP_120638354.1">
    <property type="nucleotide sequence ID" value="NZ_RAQU01000055.1"/>
</dbReference>
<proteinExistence type="inferred from homology"/>
<dbReference type="InterPro" id="IPR003226">
    <property type="entry name" value="MYG1_exonuclease"/>
</dbReference>
<dbReference type="Proteomes" id="UP000278036">
    <property type="component" value="Unassembled WGS sequence"/>
</dbReference>
<evidence type="ECO:0000313" key="2">
    <source>
        <dbReference type="EMBL" id="RKK04121.1"/>
    </source>
</evidence>
<dbReference type="GO" id="GO:0005737">
    <property type="term" value="C:cytoplasm"/>
    <property type="evidence" value="ECO:0007669"/>
    <property type="project" value="TreeGrafter"/>
</dbReference>
<sequence length="365" mass="39708">MAKLPQLPSGSFAEMRMLMFSHDRPLQLATHSGTFHADDCLAYVVLLGALGLGLDNGTHVLLRTRDRVALDAADIVWDVGGVADEARWRFDHHQPGAPKAPNGDPLSSVGLVWRTTSPGNSLTLGQRYVRNTLAGSGFPEVADDVVARIAENVRYKFVRHVDLVDNGVERTAPTDLTALVDAFNSSWDEPSQSDPAAFEARQLAGFLRASRMVAVALEQQVEKERGTVFASQAVARAWENCRSGITGLHPDLLELPRGMPWQRTAFELALPILYVMSPEPDGRWKLQAMPAEKGSLRNRLDMPEAWRGLQDAALEQACGIPGAAFVHRSGHLAIAATRDAALAMAQACLATRPSPAEALRKAWGR</sequence>
<name>A0A3A9JFK2_9PROT</name>
<reference evidence="2 5" key="1">
    <citation type="submission" date="2018-09" db="EMBL/GenBank/DDBJ databases">
        <title>Roseomonas sp. nov., isolated from feces of Tibetan antelopes in the Qinghai-Tibet plateau, China.</title>
        <authorList>
            <person name="Tian Z."/>
        </authorList>
    </citation>
    <scope>NUCLEOTIDE SEQUENCE [LARGE SCALE GENOMIC DNA]</scope>
    <source>
        <strain evidence="3 4">Z23</strain>
        <strain evidence="2 5">Z24</strain>
    </source>
</reference>
<evidence type="ECO:0000256" key="1">
    <source>
        <dbReference type="ARBA" id="ARBA00010105"/>
    </source>
</evidence>
<dbReference type="InParanoid" id="A0A3A9JFK2"/>
<comment type="similarity">
    <text evidence="1">Belongs to the MYG1 family.</text>
</comment>
<gene>
    <name evidence="2" type="ORF">D6Z83_10970</name>
    <name evidence="3" type="ORF">EBE87_23765</name>
</gene>